<protein>
    <submittedName>
        <fullName evidence="2">Putative serine proteinase inhibitor</fullName>
    </submittedName>
</protein>
<organism evidence="2">
    <name type="scientific">Amblyomma americanum</name>
    <name type="common">Lone star tick</name>
    <dbReference type="NCBI Taxonomy" id="6943"/>
    <lineage>
        <taxon>Eukaryota</taxon>
        <taxon>Metazoa</taxon>
        <taxon>Ecdysozoa</taxon>
        <taxon>Arthropoda</taxon>
        <taxon>Chelicerata</taxon>
        <taxon>Arachnida</taxon>
        <taxon>Acari</taxon>
        <taxon>Parasitiformes</taxon>
        <taxon>Ixodida</taxon>
        <taxon>Ixodoidea</taxon>
        <taxon>Ixodidae</taxon>
        <taxon>Amblyomminae</taxon>
        <taxon>Amblyomma</taxon>
    </lineage>
</organism>
<evidence type="ECO:0000313" key="2">
    <source>
        <dbReference type="EMBL" id="JAG92331.1"/>
    </source>
</evidence>
<reference evidence="2" key="1">
    <citation type="journal article" date="2015" name="PLoS ONE">
        <title>An Insight into the Sialome of the Lone Star Tick, Amblyomma americanum, with a Glimpse on Its Time Dependent Gene Expression.</title>
        <authorList>
            <person name="Karim S."/>
            <person name="Ribeiro J.M."/>
        </authorList>
    </citation>
    <scope>NUCLEOTIDE SEQUENCE</scope>
    <source>
        <tissue evidence="2">Salivary gland</tissue>
    </source>
</reference>
<proteinExistence type="evidence at transcript level"/>
<name>A0A0C9RXF6_AMBAM</name>
<accession>A0A0C9RXF6</accession>
<sequence>MKCPLIAFVSLYASAALMIAENQGEENSQVCQTPELPFQQNLSDPDDKSTILFIYNSTSSECETVLIDPNFRNHTFNSRFECVMTCNTGQGAPHCPGNPIYPANSTTEGCDEYDVSYYYNATSMKCENYTFCGAYFYKTGDLNIYNYEDYCVFDCGGFNESTICPTKQIK</sequence>
<dbReference type="AlphaFoldDB" id="A0A0C9RXF6"/>
<feature type="chain" id="PRO_5002212580" evidence="1">
    <location>
        <begin position="25"/>
        <end position="170"/>
    </location>
</feature>
<feature type="signal peptide" evidence="1">
    <location>
        <begin position="1"/>
        <end position="24"/>
    </location>
</feature>
<evidence type="ECO:0000256" key="1">
    <source>
        <dbReference type="SAM" id="SignalP"/>
    </source>
</evidence>
<dbReference type="EMBL" id="GBZX01000409">
    <property type="protein sequence ID" value="JAG92331.1"/>
    <property type="molecule type" value="mRNA"/>
</dbReference>
<keyword evidence="1" id="KW-0732">Signal</keyword>